<proteinExistence type="predicted"/>
<sequence>MKGKNFLAVIGIFLSLSVQTAFAQMDSISVTIYEEGEVTSPLDSTQTIPLLKLSLYVADYDFFGELFVEVLEKTSQQPIYRVKYDFARLETEAVSFTDNQFILNFIPFMNEVDYTIHVRVKDYLLNPELFSTFEFIH</sequence>
<keyword evidence="3" id="KW-1185">Reference proteome</keyword>
<comment type="caution">
    <text evidence="2">The sequence shown here is derived from an EMBL/GenBank/DDBJ whole genome shotgun (WGS) entry which is preliminary data.</text>
</comment>
<accession>A0ABN1MMQ7</accession>
<evidence type="ECO:0000313" key="2">
    <source>
        <dbReference type="EMBL" id="GAA0874317.1"/>
    </source>
</evidence>
<protein>
    <submittedName>
        <fullName evidence="2">Uncharacterized protein</fullName>
    </submittedName>
</protein>
<dbReference type="EMBL" id="BAAAFH010000003">
    <property type="protein sequence ID" value="GAA0874317.1"/>
    <property type="molecule type" value="Genomic_DNA"/>
</dbReference>
<dbReference type="RefSeq" id="WP_343785217.1">
    <property type="nucleotide sequence ID" value="NZ_BAAAFH010000003.1"/>
</dbReference>
<evidence type="ECO:0000256" key="1">
    <source>
        <dbReference type="SAM" id="SignalP"/>
    </source>
</evidence>
<organism evidence="2 3">
    <name type="scientific">Wandonia haliotis</name>
    <dbReference type="NCBI Taxonomy" id="574963"/>
    <lineage>
        <taxon>Bacteria</taxon>
        <taxon>Pseudomonadati</taxon>
        <taxon>Bacteroidota</taxon>
        <taxon>Flavobacteriia</taxon>
        <taxon>Flavobacteriales</taxon>
        <taxon>Crocinitomicaceae</taxon>
        <taxon>Wandonia</taxon>
    </lineage>
</organism>
<dbReference type="Proteomes" id="UP001501126">
    <property type="component" value="Unassembled WGS sequence"/>
</dbReference>
<reference evidence="2 3" key="1">
    <citation type="journal article" date="2019" name="Int. J. Syst. Evol. Microbiol.">
        <title>The Global Catalogue of Microorganisms (GCM) 10K type strain sequencing project: providing services to taxonomists for standard genome sequencing and annotation.</title>
        <authorList>
            <consortium name="The Broad Institute Genomics Platform"/>
            <consortium name="The Broad Institute Genome Sequencing Center for Infectious Disease"/>
            <person name="Wu L."/>
            <person name="Ma J."/>
        </authorList>
    </citation>
    <scope>NUCLEOTIDE SEQUENCE [LARGE SCALE GENOMIC DNA]</scope>
    <source>
        <strain evidence="2 3">JCM 16083</strain>
    </source>
</reference>
<feature type="chain" id="PRO_5045507876" evidence="1">
    <location>
        <begin position="24"/>
        <end position="137"/>
    </location>
</feature>
<name>A0ABN1MMQ7_9FLAO</name>
<gene>
    <name evidence="2" type="ORF">GCM10009118_07250</name>
</gene>
<evidence type="ECO:0000313" key="3">
    <source>
        <dbReference type="Proteomes" id="UP001501126"/>
    </source>
</evidence>
<feature type="signal peptide" evidence="1">
    <location>
        <begin position="1"/>
        <end position="23"/>
    </location>
</feature>
<keyword evidence="1" id="KW-0732">Signal</keyword>